<dbReference type="InterPro" id="IPR003165">
    <property type="entry name" value="Piwi"/>
</dbReference>
<gene>
    <name evidence="4" type="ORF">PSON_ATCC_30995.1.T0260032</name>
</gene>
<evidence type="ECO:0000259" key="3">
    <source>
        <dbReference type="PROSITE" id="PS50822"/>
    </source>
</evidence>
<reference evidence="4" key="1">
    <citation type="submission" date="2021-01" db="EMBL/GenBank/DDBJ databases">
        <authorList>
            <consortium name="Genoscope - CEA"/>
            <person name="William W."/>
        </authorList>
    </citation>
    <scope>NUCLEOTIDE SEQUENCE</scope>
</reference>
<dbReference type="OrthoDB" id="445936at2759"/>
<dbReference type="SMART" id="SM00950">
    <property type="entry name" value="Piwi"/>
    <property type="match status" value="1"/>
</dbReference>
<dbReference type="SMART" id="SM00949">
    <property type="entry name" value="PAZ"/>
    <property type="match status" value="1"/>
</dbReference>
<evidence type="ECO:0000259" key="2">
    <source>
        <dbReference type="PROSITE" id="PS50821"/>
    </source>
</evidence>
<dbReference type="PROSITE" id="PS50821">
    <property type="entry name" value="PAZ"/>
    <property type="match status" value="1"/>
</dbReference>
<protein>
    <submittedName>
        <fullName evidence="4">Uncharacterized protein</fullName>
    </submittedName>
</protein>
<feature type="domain" description="PAZ" evidence="2">
    <location>
        <begin position="207"/>
        <end position="306"/>
    </location>
</feature>
<evidence type="ECO:0000313" key="5">
    <source>
        <dbReference type="Proteomes" id="UP000692954"/>
    </source>
</evidence>
<dbReference type="InterPro" id="IPR003100">
    <property type="entry name" value="PAZ_dom"/>
</dbReference>
<dbReference type="Pfam" id="PF02170">
    <property type="entry name" value="PAZ"/>
    <property type="match status" value="1"/>
</dbReference>
<keyword evidence="5" id="KW-1185">Reference proteome</keyword>
<dbReference type="CDD" id="cd04658">
    <property type="entry name" value="Piwi_piwi-like_Euk"/>
    <property type="match status" value="1"/>
</dbReference>
<sequence length="764" mass="89496">MQILEQNQTVYKPPQKPQRSQNIQKYFQLMKFSSNHFEIKFQKNLQLHLYSIIFSKEIPKEQQNEFIMHVSSSAQFIRKNGLSRFWISGYNLWSFEYVENSLEVPGCKQLQNINFIIKHAKTYNLTQNLDQIPRESLKQAMNAILSQIYQERNLKQIFKKGQFFDKDKIEKLGDVQILQGFTSVLQIGQTSPLLLIDFKTKILNKQTVLNFIKENKKQQNQIDLQSFFENKTFMTIYSKRMYRIKSIDMKQNPTFKMDGSNITYEQYYYERYKIKLTDLTQPLLIHEDKRTKQQIRLIPELLYMIELTTAQKNNFKLMSQIKQQTTLEPLDRISKIETERTLLDKYFSSRSISLSNNSATPAYKVVKPSILPEANIKQTDGACFNIRGKLIEQSNINNWILLYYKEEQQIANLFISEFTKASKELGNQITPPRKIEMNNLDPGIWIQTLTNNFNTNNKPQIVVTILDRHEDSKLYFELKKFLISGQGVLHQNVAIQTVQSKKFSKIALSIVKQIHSKIGRQLWNIQKITEISDRIMIVGIDVYHKTLANNQSCVGFNAQFSQQSDKHFTKTIIVNKGQELNKGVGQLLNLSLQQYQKLNKYYPDTIIIFRDGVGNSQIDDLIEIELKAMKSVIQQTYNIKQPQFAYILVNKRISDKFFSPNHESNGMIFPERITSKEFDFFLIAQQVNQGTPIPTHYTVIENTTNWNEDTFWRFTYFQCFNYRNWSGPVKIPACLQNAHTVAYRVGEVIKSDAHSALETLLYFL</sequence>
<dbReference type="AlphaFoldDB" id="A0A8S1LNH5"/>
<name>A0A8S1LNH5_9CILI</name>
<evidence type="ECO:0000256" key="1">
    <source>
        <dbReference type="RuleBase" id="RU361178"/>
    </source>
</evidence>
<feature type="domain" description="Piwi" evidence="3">
    <location>
        <begin position="461"/>
        <end position="750"/>
    </location>
</feature>
<dbReference type="Pfam" id="PF02171">
    <property type="entry name" value="Piwi"/>
    <property type="match status" value="1"/>
</dbReference>
<comment type="caution">
    <text evidence="4">The sequence shown here is derived from an EMBL/GenBank/DDBJ whole genome shotgun (WGS) entry which is preliminary data.</text>
</comment>
<dbReference type="Proteomes" id="UP000692954">
    <property type="component" value="Unassembled WGS sequence"/>
</dbReference>
<organism evidence="4 5">
    <name type="scientific">Paramecium sonneborni</name>
    <dbReference type="NCBI Taxonomy" id="65129"/>
    <lineage>
        <taxon>Eukaryota</taxon>
        <taxon>Sar</taxon>
        <taxon>Alveolata</taxon>
        <taxon>Ciliophora</taxon>
        <taxon>Intramacronucleata</taxon>
        <taxon>Oligohymenophorea</taxon>
        <taxon>Peniculida</taxon>
        <taxon>Parameciidae</taxon>
        <taxon>Paramecium</taxon>
    </lineage>
</organism>
<dbReference type="GO" id="GO:0003723">
    <property type="term" value="F:RNA binding"/>
    <property type="evidence" value="ECO:0007669"/>
    <property type="project" value="InterPro"/>
</dbReference>
<accession>A0A8S1LNH5</accession>
<dbReference type="PROSITE" id="PS50822">
    <property type="entry name" value="PIWI"/>
    <property type="match status" value="1"/>
</dbReference>
<comment type="similarity">
    <text evidence="1">Belongs to the argonaute family.</text>
</comment>
<dbReference type="PANTHER" id="PTHR22891">
    <property type="entry name" value="EUKARYOTIC TRANSLATION INITIATION FACTOR 2C"/>
    <property type="match status" value="1"/>
</dbReference>
<evidence type="ECO:0000313" key="4">
    <source>
        <dbReference type="EMBL" id="CAD8069808.1"/>
    </source>
</evidence>
<proteinExistence type="inferred from homology"/>
<dbReference type="EMBL" id="CAJJDN010000026">
    <property type="protein sequence ID" value="CAD8069808.1"/>
    <property type="molecule type" value="Genomic_DNA"/>
</dbReference>